<comment type="caution">
    <text evidence="1">The sequence shown here is derived from an EMBL/GenBank/DDBJ whole genome shotgun (WGS) entry which is preliminary data.</text>
</comment>
<evidence type="ECO:0000313" key="2">
    <source>
        <dbReference type="Proteomes" id="UP000675554"/>
    </source>
</evidence>
<reference evidence="1" key="1">
    <citation type="submission" date="2021-04" db="EMBL/GenBank/DDBJ databases">
        <title>Sequencing of actinobacteria type strains.</title>
        <authorList>
            <person name="Nguyen G.-S."/>
            <person name="Wentzel A."/>
        </authorList>
    </citation>
    <scope>NUCLEOTIDE SEQUENCE</scope>
    <source>
        <strain evidence="1">DSM 42095</strain>
    </source>
</reference>
<accession>A0A8T4IN35</accession>
<dbReference type="EMBL" id="JAGSMN010000202">
    <property type="protein sequence ID" value="MBR7673389.1"/>
    <property type="molecule type" value="Genomic_DNA"/>
</dbReference>
<sequence>GAGAAQALPEPGGYMVGDTFTEPSKAACEKDGNSWSGVNQFSCLGPYADGTWKLRIDSISQCPGAKQLPGTVSQSDYAVKGC</sequence>
<name>A0A8T4IN35_9ACTN</name>
<dbReference type="Proteomes" id="UP000675554">
    <property type="component" value="Unassembled WGS sequence"/>
</dbReference>
<gene>
    <name evidence="1" type="ORF">KDA82_10230</name>
</gene>
<organism evidence="1 2">
    <name type="scientific">Streptomyces daliensis</name>
    <dbReference type="NCBI Taxonomy" id="299421"/>
    <lineage>
        <taxon>Bacteria</taxon>
        <taxon>Bacillati</taxon>
        <taxon>Actinomycetota</taxon>
        <taxon>Actinomycetes</taxon>
        <taxon>Kitasatosporales</taxon>
        <taxon>Streptomycetaceae</taxon>
        <taxon>Streptomyces</taxon>
    </lineage>
</organism>
<dbReference type="AlphaFoldDB" id="A0A8T4IN35"/>
<keyword evidence="2" id="KW-1185">Reference proteome</keyword>
<proteinExistence type="predicted"/>
<feature type="non-terminal residue" evidence="1">
    <location>
        <position position="1"/>
    </location>
</feature>
<protein>
    <submittedName>
        <fullName evidence="1">Uncharacterized protein</fullName>
    </submittedName>
</protein>
<evidence type="ECO:0000313" key="1">
    <source>
        <dbReference type="EMBL" id="MBR7673389.1"/>
    </source>
</evidence>